<dbReference type="Pfam" id="PF19947">
    <property type="entry name" value="DUF6409"/>
    <property type="match status" value="1"/>
</dbReference>
<feature type="region of interest" description="Disordered" evidence="1">
    <location>
        <begin position="250"/>
        <end position="320"/>
    </location>
</feature>
<dbReference type="InterPro" id="IPR045638">
    <property type="entry name" value="DUF6409"/>
</dbReference>
<dbReference type="PROSITE" id="PS00092">
    <property type="entry name" value="N6_MTASE"/>
    <property type="match status" value="1"/>
</dbReference>
<dbReference type="Proteomes" id="UP000450000">
    <property type="component" value="Unassembled WGS sequence"/>
</dbReference>
<dbReference type="CDD" id="cd02440">
    <property type="entry name" value="AdoMet_MTases"/>
    <property type="match status" value="1"/>
</dbReference>
<reference evidence="2 3" key="1">
    <citation type="submission" date="2019-09" db="EMBL/GenBank/DDBJ databases">
        <title>Genome Sequences of Streptomyces kaniharaensis ATCC 21070.</title>
        <authorList>
            <person name="Zhu W."/>
            <person name="De Crecy-Lagard V."/>
            <person name="Richards N.G."/>
        </authorList>
    </citation>
    <scope>NUCLEOTIDE SEQUENCE [LARGE SCALE GENOMIC DNA]</scope>
    <source>
        <strain evidence="2 3">SF-557</strain>
    </source>
</reference>
<dbReference type="GO" id="GO:0032259">
    <property type="term" value="P:methylation"/>
    <property type="evidence" value="ECO:0007669"/>
    <property type="project" value="InterPro"/>
</dbReference>
<comment type="caution">
    <text evidence="2">The sequence shown here is derived from an EMBL/GenBank/DDBJ whole genome shotgun (WGS) entry which is preliminary data.</text>
</comment>
<dbReference type="GO" id="GO:0003676">
    <property type="term" value="F:nucleic acid binding"/>
    <property type="evidence" value="ECO:0007669"/>
    <property type="project" value="InterPro"/>
</dbReference>
<name>A0A6N7L0W1_9ACTN</name>
<keyword evidence="3" id="KW-1185">Reference proteome</keyword>
<organism evidence="2 3">
    <name type="scientific">Streptomyces kaniharaensis</name>
    <dbReference type="NCBI Taxonomy" id="212423"/>
    <lineage>
        <taxon>Bacteria</taxon>
        <taxon>Bacillati</taxon>
        <taxon>Actinomycetota</taxon>
        <taxon>Actinomycetes</taxon>
        <taxon>Kitasatosporales</taxon>
        <taxon>Streptomycetaceae</taxon>
        <taxon>Streptomyces</taxon>
    </lineage>
</organism>
<dbReference type="GO" id="GO:0008168">
    <property type="term" value="F:methyltransferase activity"/>
    <property type="evidence" value="ECO:0007669"/>
    <property type="project" value="InterPro"/>
</dbReference>
<dbReference type="InterPro" id="IPR029063">
    <property type="entry name" value="SAM-dependent_MTases_sf"/>
</dbReference>
<dbReference type="AlphaFoldDB" id="A0A6N7L0W1"/>
<dbReference type="Gene3D" id="3.40.50.150">
    <property type="entry name" value="Vaccinia Virus protein VP39"/>
    <property type="match status" value="1"/>
</dbReference>
<accession>A0A6N7L0W1</accession>
<evidence type="ECO:0000313" key="3">
    <source>
        <dbReference type="Proteomes" id="UP000450000"/>
    </source>
</evidence>
<gene>
    <name evidence="2" type="ORF">F7Q99_36185</name>
</gene>
<protein>
    <submittedName>
        <fullName evidence="2">Uncharacterized protein</fullName>
    </submittedName>
</protein>
<dbReference type="PRINTS" id="PR00507">
    <property type="entry name" value="N12N6MTFRASE"/>
</dbReference>
<sequence>MSLTRQDSELHLQAATLAALDRPLTRDEEDLVLDHWQESSTVTNRLDGAFFTPMGLARDMAFEVVGDRVIDLCAGIGRLAAHCVDSWGMRSDGHLGARELVCVERNPEYVEVGRKVVPEATWICADIFDLPEDLGRFDTVICNPPYGNVERSGDGPGYRGRRFEYHALAVASRLAPRGVFLIPQESAPFQISGKRLPRYERSADYERFEQQTAIRLEPSTGIDTSQYLREWHGVAPRTEVAVCDFTAAAQPAPEPARDRCPAQQELADRRGRPVLTRPRRGAHRAPPPAGTPRRPGRTTLPRRGTRTRPPSSSTPSHTGAAVMNTATAPVAALAVGTVLYCKRVKQAEVLGTGKAIVLGRLGADEFAPYIVWFYTEGPAVQGDDSTVSLAFPREVERTVGRFEDFSLTTLRAIAKGSEDFSGAVEVWRIARAELRRRAEHRAAR</sequence>
<dbReference type="RefSeq" id="WP_153470492.1">
    <property type="nucleotide sequence ID" value="NZ_WBOF01000005.1"/>
</dbReference>
<dbReference type="OrthoDB" id="9814088at2"/>
<evidence type="ECO:0000313" key="2">
    <source>
        <dbReference type="EMBL" id="MQS17482.1"/>
    </source>
</evidence>
<feature type="compositionally biased region" description="Basic and acidic residues" evidence="1">
    <location>
        <begin position="255"/>
        <end position="271"/>
    </location>
</feature>
<proteinExistence type="predicted"/>
<dbReference type="InterPro" id="IPR002052">
    <property type="entry name" value="DNA_methylase_N6_adenine_CS"/>
</dbReference>
<dbReference type="EMBL" id="WBOF01000005">
    <property type="protein sequence ID" value="MQS17482.1"/>
    <property type="molecule type" value="Genomic_DNA"/>
</dbReference>
<dbReference type="SUPFAM" id="SSF53335">
    <property type="entry name" value="S-adenosyl-L-methionine-dependent methyltransferases"/>
    <property type="match status" value="1"/>
</dbReference>
<feature type="compositionally biased region" description="Low complexity" evidence="1">
    <location>
        <begin position="291"/>
        <end position="320"/>
    </location>
</feature>
<evidence type="ECO:0000256" key="1">
    <source>
        <dbReference type="SAM" id="MobiDB-lite"/>
    </source>
</evidence>